<dbReference type="AlphaFoldDB" id="A0ABD3Q1M3"/>
<feature type="compositionally biased region" description="Basic residues" evidence="1">
    <location>
        <begin position="253"/>
        <end position="264"/>
    </location>
</feature>
<dbReference type="Gene3D" id="6.10.140.530">
    <property type="match status" value="1"/>
</dbReference>
<reference evidence="2 3" key="1">
    <citation type="submission" date="2024-10" db="EMBL/GenBank/DDBJ databases">
        <title>Updated reference genomes for cyclostephanoid diatoms.</title>
        <authorList>
            <person name="Roberts W.R."/>
            <person name="Alverson A.J."/>
        </authorList>
    </citation>
    <scope>NUCLEOTIDE SEQUENCE [LARGE SCALE GENOMIC DNA]</scope>
    <source>
        <strain evidence="2 3">AJA276-08</strain>
    </source>
</reference>
<dbReference type="EMBL" id="JALLAZ020000477">
    <property type="protein sequence ID" value="KAL3794349.1"/>
    <property type="molecule type" value="Genomic_DNA"/>
</dbReference>
<name>A0ABD3Q1M3_9STRA</name>
<evidence type="ECO:0008006" key="4">
    <source>
        <dbReference type="Google" id="ProtNLM"/>
    </source>
</evidence>
<dbReference type="PANTHER" id="PTHR33418">
    <property type="entry name" value="HELICASE-ASSOCIATED"/>
    <property type="match status" value="1"/>
</dbReference>
<comment type="caution">
    <text evidence="2">The sequence shown here is derived from an EMBL/GenBank/DDBJ whole genome shotgun (WGS) entry which is preliminary data.</text>
</comment>
<keyword evidence="3" id="KW-1185">Reference proteome</keyword>
<proteinExistence type="predicted"/>
<evidence type="ECO:0000256" key="1">
    <source>
        <dbReference type="SAM" id="MobiDB-lite"/>
    </source>
</evidence>
<dbReference type="Proteomes" id="UP001530315">
    <property type="component" value="Unassembled WGS sequence"/>
</dbReference>
<evidence type="ECO:0000313" key="3">
    <source>
        <dbReference type="Proteomes" id="UP001530315"/>
    </source>
</evidence>
<organism evidence="2 3">
    <name type="scientific">Stephanodiscus triporus</name>
    <dbReference type="NCBI Taxonomy" id="2934178"/>
    <lineage>
        <taxon>Eukaryota</taxon>
        <taxon>Sar</taxon>
        <taxon>Stramenopiles</taxon>
        <taxon>Ochrophyta</taxon>
        <taxon>Bacillariophyta</taxon>
        <taxon>Coscinodiscophyceae</taxon>
        <taxon>Thalassiosirophycidae</taxon>
        <taxon>Stephanodiscales</taxon>
        <taxon>Stephanodiscaceae</taxon>
        <taxon>Stephanodiscus</taxon>
    </lineage>
</organism>
<dbReference type="PANTHER" id="PTHR33418:SF1">
    <property type="entry name" value="HELICASE-ASSOCIATED DOMAIN-CONTAINING PROTEIN"/>
    <property type="match status" value="1"/>
</dbReference>
<gene>
    <name evidence="2" type="ORF">ACHAW5_009909</name>
</gene>
<protein>
    <recommendedName>
        <fullName evidence="4">Helicase-associated domain-containing protein</fullName>
    </recommendedName>
</protein>
<feature type="region of interest" description="Disordered" evidence="1">
    <location>
        <begin position="252"/>
        <end position="276"/>
    </location>
</feature>
<evidence type="ECO:0000313" key="2">
    <source>
        <dbReference type="EMBL" id="KAL3794349.1"/>
    </source>
</evidence>
<sequence length="341" mass="39424">MRRIKAKKRKALLDLKELREEFLTRKRDLLEINANLRASSRNVGSWTRRVFDLELKEPGCPWNDKLRRLRDYVERHGKIPEHVLKVKGNDEERVLAAFVSKERSKAKGGHSSLVKHPHRLRALEELGVTWESDNDARFEVMFAKLLEYRREHGTFRMPSLDLCKESGDEDLILLHNWVFSQIGSFRYQLKTKRVDVVRRFLDVGFSFERWYGTNGHVFDRDIPPFDSICRRYVNNGGKLDENDAEILRVAQGNHHKRRKRRGKNARTESGTETMEETAIEEVDTVDSAAIGVEAVVVANEETSVKVGKESTYGANVEHDLNNLNEQDGVETMALLQIPSRT</sequence>
<accession>A0ABD3Q1M3</accession>